<organism evidence="1 2">
    <name type="scientific">Vitis vinifera</name>
    <name type="common">Grape</name>
    <dbReference type="NCBI Taxonomy" id="29760"/>
    <lineage>
        <taxon>Eukaryota</taxon>
        <taxon>Viridiplantae</taxon>
        <taxon>Streptophyta</taxon>
        <taxon>Embryophyta</taxon>
        <taxon>Tracheophyta</taxon>
        <taxon>Spermatophyta</taxon>
        <taxon>Magnoliopsida</taxon>
        <taxon>eudicotyledons</taxon>
        <taxon>Gunneridae</taxon>
        <taxon>Pentapetalae</taxon>
        <taxon>rosids</taxon>
        <taxon>Vitales</taxon>
        <taxon>Vitaceae</taxon>
        <taxon>Viteae</taxon>
        <taxon>Vitis</taxon>
    </lineage>
</organism>
<protein>
    <submittedName>
        <fullName evidence="1">Uncharacterized protein</fullName>
    </submittedName>
</protein>
<gene>
    <name evidence="1" type="ordered locus">VIT_02s0025g01210</name>
</gene>
<dbReference type="EMBL" id="FN596251">
    <property type="protein sequence ID" value="CBI34460.3"/>
    <property type="molecule type" value="Genomic_DNA"/>
</dbReference>
<evidence type="ECO:0000313" key="1">
    <source>
        <dbReference type="EMBL" id="CBI34460.3"/>
    </source>
</evidence>
<dbReference type="Proteomes" id="UP000009183">
    <property type="component" value="Chromosome 2"/>
</dbReference>
<dbReference type="PaxDb" id="29760-VIT_02s0025g01210.t01"/>
<reference evidence="2" key="1">
    <citation type="journal article" date="2007" name="Nature">
        <title>The grapevine genome sequence suggests ancestral hexaploidization in major angiosperm phyla.</title>
        <authorList>
            <consortium name="The French-Italian Public Consortium for Grapevine Genome Characterization."/>
            <person name="Jaillon O."/>
            <person name="Aury J.-M."/>
            <person name="Noel B."/>
            <person name="Policriti A."/>
            <person name="Clepet C."/>
            <person name="Casagrande A."/>
            <person name="Choisne N."/>
            <person name="Aubourg S."/>
            <person name="Vitulo N."/>
            <person name="Jubin C."/>
            <person name="Vezzi A."/>
            <person name="Legeai F."/>
            <person name="Hugueney P."/>
            <person name="Dasilva C."/>
            <person name="Horner D."/>
            <person name="Mica E."/>
            <person name="Jublot D."/>
            <person name="Poulain J."/>
            <person name="Bruyere C."/>
            <person name="Billault A."/>
            <person name="Segurens B."/>
            <person name="Gouyvenoux M."/>
            <person name="Ugarte E."/>
            <person name="Cattonaro F."/>
            <person name="Anthouard V."/>
            <person name="Vico V."/>
            <person name="Del Fabbro C."/>
            <person name="Alaux M."/>
            <person name="Di Gaspero G."/>
            <person name="Dumas V."/>
            <person name="Felice N."/>
            <person name="Paillard S."/>
            <person name="Juman I."/>
            <person name="Moroldo M."/>
            <person name="Scalabrin S."/>
            <person name="Canaguier A."/>
            <person name="Le Clainche I."/>
            <person name="Malacrida G."/>
            <person name="Durand E."/>
            <person name="Pesole G."/>
            <person name="Laucou V."/>
            <person name="Chatelet P."/>
            <person name="Merdinoglu D."/>
            <person name="Delledonne M."/>
            <person name="Pezzotti M."/>
            <person name="Lecharny A."/>
            <person name="Scarpelli C."/>
            <person name="Artiguenave F."/>
            <person name="Pe M.E."/>
            <person name="Valle G."/>
            <person name="Morgante M."/>
            <person name="Caboche M."/>
            <person name="Adam-Blondon A.-F."/>
            <person name="Weissenbach J."/>
            <person name="Quetier F."/>
            <person name="Wincker P."/>
        </authorList>
    </citation>
    <scope>NUCLEOTIDE SEQUENCE [LARGE SCALE GENOMIC DNA]</scope>
    <source>
        <strain evidence="2">cv. Pinot noir / PN40024</strain>
    </source>
</reference>
<proteinExistence type="predicted"/>
<sequence>MAKLKNKISLETSYNYILKKHHHNFEFMIYGKKFNQDKWAVVTIIKFTGSLECLILLSTIKAIQELRNLHNRSLL</sequence>
<name>D7TVD5_VITVI</name>
<dbReference type="AlphaFoldDB" id="D7TVD5"/>
<accession>D7TVD5</accession>
<dbReference type="InParanoid" id="D7TVD5"/>
<evidence type="ECO:0000313" key="2">
    <source>
        <dbReference type="Proteomes" id="UP000009183"/>
    </source>
</evidence>
<dbReference type="HOGENOM" id="CLU_2676143_0_0_1"/>
<keyword evidence="2" id="KW-1185">Reference proteome</keyword>